<keyword evidence="1" id="KW-0732">Signal</keyword>
<organism evidence="2 3">
    <name type="scientific">Sinobacterium caligoides</name>
    <dbReference type="NCBI Taxonomy" id="933926"/>
    <lineage>
        <taxon>Bacteria</taxon>
        <taxon>Pseudomonadati</taxon>
        <taxon>Pseudomonadota</taxon>
        <taxon>Gammaproteobacteria</taxon>
        <taxon>Cellvibrionales</taxon>
        <taxon>Spongiibacteraceae</taxon>
        <taxon>Sinobacterium</taxon>
    </lineage>
</organism>
<dbReference type="Proteomes" id="UP000275394">
    <property type="component" value="Unassembled WGS sequence"/>
</dbReference>
<reference evidence="2 3" key="1">
    <citation type="submission" date="2018-11" db="EMBL/GenBank/DDBJ databases">
        <title>Genomic Encyclopedia of Type Strains, Phase IV (KMG-IV): sequencing the most valuable type-strain genomes for metagenomic binning, comparative biology and taxonomic classification.</title>
        <authorList>
            <person name="Goeker M."/>
        </authorList>
    </citation>
    <scope>NUCLEOTIDE SEQUENCE [LARGE SCALE GENOMIC DNA]</scope>
    <source>
        <strain evidence="2 3">DSM 100316</strain>
    </source>
</reference>
<comment type="caution">
    <text evidence="2">The sequence shown here is derived from an EMBL/GenBank/DDBJ whole genome shotgun (WGS) entry which is preliminary data.</text>
</comment>
<gene>
    <name evidence="2" type="ORF">EDC56_0603</name>
</gene>
<evidence type="ECO:0000313" key="2">
    <source>
        <dbReference type="EMBL" id="ROS05081.1"/>
    </source>
</evidence>
<evidence type="ECO:0000256" key="1">
    <source>
        <dbReference type="SAM" id="SignalP"/>
    </source>
</evidence>
<keyword evidence="3" id="KW-1185">Reference proteome</keyword>
<proteinExistence type="predicted"/>
<dbReference type="AlphaFoldDB" id="A0A3N2DYY8"/>
<dbReference type="OrthoDB" id="5888934at2"/>
<dbReference type="RefSeq" id="WP_123711023.1">
    <property type="nucleotide sequence ID" value="NZ_RKHR01000003.1"/>
</dbReference>
<accession>A0A3N2DYY8</accession>
<evidence type="ECO:0000313" key="3">
    <source>
        <dbReference type="Proteomes" id="UP000275394"/>
    </source>
</evidence>
<sequence length="131" mass="14258">MYKKAGVLIFGAALTFSNFVLADGFSFNNADRLNVVVIDDNNMTLFHGNDPMSSVNFTPRTDFVTVIATTGDGKEAFNKRFRTSASSPPMCNYTLLVSQSEGHKHMMSEISSGNCTADVDNYQSNSGVPKL</sequence>
<name>A0A3N2DYY8_9GAMM</name>
<protein>
    <submittedName>
        <fullName evidence="2">Uncharacterized protein</fullName>
    </submittedName>
</protein>
<feature type="chain" id="PRO_5018290029" evidence="1">
    <location>
        <begin position="23"/>
        <end position="131"/>
    </location>
</feature>
<feature type="signal peptide" evidence="1">
    <location>
        <begin position="1"/>
        <end position="22"/>
    </location>
</feature>
<dbReference type="EMBL" id="RKHR01000003">
    <property type="protein sequence ID" value="ROS05081.1"/>
    <property type="molecule type" value="Genomic_DNA"/>
</dbReference>